<dbReference type="GeneID" id="20821142"/>
<organism evidence="1">
    <name type="scientific">Aphanomyces astaci</name>
    <name type="common">Crayfish plague agent</name>
    <dbReference type="NCBI Taxonomy" id="112090"/>
    <lineage>
        <taxon>Eukaryota</taxon>
        <taxon>Sar</taxon>
        <taxon>Stramenopiles</taxon>
        <taxon>Oomycota</taxon>
        <taxon>Saprolegniomycetes</taxon>
        <taxon>Saprolegniales</taxon>
        <taxon>Verrucalvaceae</taxon>
        <taxon>Aphanomyces</taxon>
    </lineage>
</organism>
<evidence type="ECO:0000313" key="1">
    <source>
        <dbReference type="EMBL" id="ETV63919.1"/>
    </source>
</evidence>
<accession>W4FAG6</accession>
<gene>
    <name evidence="1" type="ORF">H257_19146</name>
</gene>
<reference evidence="1" key="1">
    <citation type="submission" date="2013-12" db="EMBL/GenBank/DDBJ databases">
        <title>The Genome Sequence of Aphanomyces astaci APO3.</title>
        <authorList>
            <consortium name="The Broad Institute Genomics Platform"/>
            <person name="Russ C."/>
            <person name="Tyler B."/>
            <person name="van West P."/>
            <person name="Dieguez-Uribeondo J."/>
            <person name="Young S.K."/>
            <person name="Zeng Q."/>
            <person name="Gargeya S."/>
            <person name="Fitzgerald M."/>
            <person name="Abouelleil A."/>
            <person name="Alvarado L."/>
            <person name="Chapman S.B."/>
            <person name="Gainer-Dewar J."/>
            <person name="Goldberg J."/>
            <person name="Griggs A."/>
            <person name="Gujja S."/>
            <person name="Hansen M."/>
            <person name="Howarth C."/>
            <person name="Imamovic A."/>
            <person name="Ireland A."/>
            <person name="Larimer J."/>
            <person name="McCowan C."/>
            <person name="Murphy C."/>
            <person name="Pearson M."/>
            <person name="Poon T.W."/>
            <person name="Priest M."/>
            <person name="Roberts A."/>
            <person name="Saif S."/>
            <person name="Shea T."/>
            <person name="Sykes S."/>
            <person name="Wortman J."/>
            <person name="Nusbaum C."/>
            <person name="Birren B."/>
        </authorList>
    </citation>
    <scope>NUCLEOTIDE SEQUENCE [LARGE SCALE GENOMIC DNA]</scope>
    <source>
        <strain evidence="1">APO3</strain>
    </source>
</reference>
<proteinExistence type="predicted"/>
<sequence length="55" mass="6680">DPMLFFDDVYSTKRFKLLYAAMSYQFRHKTLTEILYQEHLLFVDSTSTLRSQVRK</sequence>
<dbReference type="RefSeq" id="XP_009846596.1">
    <property type="nucleotide sequence ID" value="XM_009848294.1"/>
</dbReference>
<dbReference type="AlphaFoldDB" id="W4FAG6"/>
<protein>
    <submittedName>
        <fullName evidence="1">Uncharacterized protein</fullName>
    </submittedName>
</protein>
<feature type="non-terminal residue" evidence="1">
    <location>
        <position position="1"/>
    </location>
</feature>
<dbReference type="VEuPathDB" id="FungiDB:H257_19146"/>
<dbReference type="EMBL" id="KI913486">
    <property type="protein sequence ID" value="ETV63919.1"/>
    <property type="molecule type" value="Genomic_DNA"/>
</dbReference>
<name>W4FAG6_APHAT</name>